<feature type="transmembrane region" description="Helical" evidence="1">
    <location>
        <begin position="41"/>
        <end position="59"/>
    </location>
</feature>
<dbReference type="EMBL" id="RBNI01010670">
    <property type="protein sequence ID" value="RUP43580.1"/>
    <property type="molecule type" value="Genomic_DNA"/>
</dbReference>
<evidence type="ECO:0000313" key="2">
    <source>
        <dbReference type="EMBL" id="RUP43580.1"/>
    </source>
</evidence>
<keyword evidence="3" id="KW-1185">Reference proteome</keyword>
<dbReference type="Proteomes" id="UP000268093">
    <property type="component" value="Unassembled WGS sequence"/>
</dbReference>
<evidence type="ECO:0000313" key="3">
    <source>
        <dbReference type="Proteomes" id="UP000268093"/>
    </source>
</evidence>
<evidence type="ECO:0000256" key="1">
    <source>
        <dbReference type="SAM" id="Phobius"/>
    </source>
</evidence>
<comment type="caution">
    <text evidence="2">The sequence shown here is derived from an EMBL/GenBank/DDBJ whole genome shotgun (WGS) entry which is preliminary data.</text>
</comment>
<proteinExistence type="predicted"/>
<reference evidence="2 3" key="1">
    <citation type="journal article" date="2018" name="New Phytol.">
        <title>Phylogenomics of Endogonaceae and evolution of mycorrhizas within Mucoromycota.</title>
        <authorList>
            <person name="Chang Y."/>
            <person name="Desiro A."/>
            <person name="Na H."/>
            <person name="Sandor L."/>
            <person name="Lipzen A."/>
            <person name="Clum A."/>
            <person name="Barry K."/>
            <person name="Grigoriev I.V."/>
            <person name="Martin F.M."/>
            <person name="Stajich J.E."/>
            <person name="Smith M.E."/>
            <person name="Bonito G."/>
            <person name="Spatafora J.W."/>
        </authorList>
    </citation>
    <scope>NUCLEOTIDE SEQUENCE [LARGE SCALE GENOMIC DNA]</scope>
    <source>
        <strain evidence="2 3">GMNB39</strain>
    </source>
</reference>
<name>A0A433CYB7_9FUNG</name>
<dbReference type="AlphaFoldDB" id="A0A433CYB7"/>
<keyword evidence="1" id="KW-0812">Transmembrane</keyword>
<organism evidence="2 3">
    <name type="scientific">Jimgerdemannia flammicorona</name>
    <dbReference type="NCBI Taxonomy" id="994334"/>
    <lineage>
        <taxon>Eukaryota</taxon>
        <taxon>Fungi</taxon>
        <taxon>Fungi incertae sedis</taxon>
        <taxon>Mucoromycota</taxon>
        <taxon>Mucoromycotina</taxon>
        <taxon>Endogonomycetes</taxon>
        <taxon>Endogonales</taxon>
        <taxon>Endogonaceae</taxon>
        <taxon>Jimgerdemannia</taxon>
    </lineage>
</organism>
<keyword evidence="1" id="KW-1133">Transmembrane helix</keyword>
<keyword evidence="1" id="KW-0472">Membrane</keyword>
<accession>A0A433CYB7</accession>
<sequence length="112" mass="12872">MAASHLGVKKESGIRIDATTYRTLFSDELHLKRLRIDQDFVFPYLCSLHLILFVSLLCLQATSYKPPAHGKHEMNPCRTFGEWRLLTSIIHRRSESGEEIEKRSGFHVDATT</sequence>
<protein>
    <submittedName>
        <fullName evidence="2">Uncharacterized protein</fullName>
    </submittedName>
</protein>
<gene>
    <name evidence="2" type="ORF">BC936DRAFT_136986</name>
</gene>